<proteinExistence type="inferred from homology"/>
<protein>
    <recommendedName>
        <fullName evidence="8">Shootin-1</fullName>
    </recommendedName>
</protein>
<evidence type="ECO:0000256" key="7">
    <source>
        <dbReference type="ARBA" id="ARBA00010041"/>
    </source>
</evidence>
<reference evidence="16" key="2">
    <citation type="submission" date="2025-08" db="UniProtKB">
        <authorList>
            <consortium name="Ensembl"/>
        </authorList>
    </citation>
    <scope>IDENTIFICATION</scope>
</reference>
<evidence type="ECO:0000256" key="2">
    <source>
        <dbReference type="ARBA" id="ARBA00004484"/>
    </source>
</evidence>
<dbReference type="GO" id="GO:0048812">
    <property type="term" value="P:neuron projection morphogenesis"/>
    <property type="evidence" value="ECO:0007669"/>
    <property type="project" value="TreeGrafter"/>
</dbReference>
<keyword evidence="12" id="KW-0206">Cytoskeleton</keyword>
<dbReference type="EMBL" id="AFYH01067759">
    <property type="status" value="NOT_ANNOTATED_CDS"/>
    <property type="molecule type" value="Genomic_DNA"/>
</dbReference>
<evidence type="ECO:0000256" key="9">
    <source>
        <dbReference type="ARBA" id="ARBA00022473"/>
    </source>
</evidence>
<keyword evidence="11 14" id="KW-0175">Coiled coil</keyword>
<evidence type="ECO:0000313" key="16">
    <source>
        <dbReference type="Ensembl" id="ENSLACP00000011597.1"/>
    </source>
</evidence>
<feature type="coiled-coil region" evidence="14">
    <location>
        <begin position="81"/>
        <end position="136"/>
    </location>
</feature>
<keyword evidence="13" id="KW-0966">Cell projection</keyword>
<dbReference type="Ensembl" id="ENSLACT00000011686.1">
    <property type="protein sequence ID" value="ENSLACP00000011597.1"/>
    <property type="gene ID" value="ENSLACG00000010205.1"/>
</dbReference>
<dbReference type="PANTHER" id="PTHR46606">
    <property type="entry name" value="SHOOTIN-1"/>
    <property type="match status" value="1"/>
</dbReference>
<dbReference type="Proteomes" id="UP000008672">
    <property type="component" value="Unassembled WGS sequence"/>
</dbReference>
<evidence type="ECO:0000256" key="10">
    <source>
        <dbReference type="ARBA" id="ARBA00022490"/>
    </source>
</evidence>
<organism evidence="16 17">
    <name type="scientific">Latimeria chalumnae</name>
    <name type="common">Coelacanth</name>
    <dbReference type="NCBI Taxonomy" id="7897"/>
    <lineage>
        <taxon>Eukaryota</taxon>
        <taxon>Metazoa</taxon>
        <taxon>Chordata</taxon>
        <taxon>Craniata</taxon>
        <taxon>Vertebrata</taxon>
        <taxon>Euteleostomi</taxon>
        <taxon>Coelacanthiformes</taxon>
        <taxon>Coelacanthidae</taxon>
        <taxon>Latimeria</taxon>
    </lineage>
</organism>
<evidence type="ECO:0000256" key="3">
    <source>
        <dbReference type="ARBA" id="ARBA00004486"/>
    </source>
</evidence>
<evidence type="ECO:0000313" key="17">
    <source>
        <dbReference type="Proteomes" id="UP000008672"/>
    </source>
</evidence>
<evidence type="ECO:0000256" key="4">
    <source>
        <dbReference type="ARBA" id="ARBA00004489"/>
    </source>
</evidence>
<evidence type="ECO:0000256" key="11">
    <source>
        <dbReference type="ARBA" id="ARBA00023054"/>
    </source>
</evidence>
<dbReference type="InParanoid" id="H3APM6"/>
<sequence>VSQMVIEEVSTIQSHLEIEKTCRESAEAFATKLNKENKSLKRISMLCMAKLGPDVITEEINIDDESSAAETENGSATCSSLQCQQQTKVDLQDKLLSLLEEKKTLANSQEDLKDKLEEVLKEMNKQKQENIVLSEENLKQKKLLDKYNRVSVLAVEEYEELHSNFELEKGLRTQAETFAHEMFVEQNKLKRQSQLLLQNAMPNQQLMKALEDIAELTQILEQERTQYQQEIKDLKEQLENSSLQKEINLLKCQLEFLEKDKKELESKCSNSEQKVKDLKQSVEELQKQTQQAENPRPFIPPPPPLPPPVPPPSNPIRSLMSIIRKKGNSSTSVSKASETDQSSHQESVTDLKKKAVEEMMERIKKGVNLRPVNQSTRPKPQVTTTKVPEGAVKELKGMLVRFI</sequence>
<comment type="similarity">
    <text evidence="7">Belongs to the shootin family.</text>
</comment>
<dbReference type="HOGENOM" id="CLU_027649_0_0_1"/>
<name>H3APM6_LATCH</name>
<dbReference type="Bgee" id="ENSLACG00000010205">
    <property type="expression patterns" value="Expressed in pectoral fin and 1 other cell type or tissue"/>
</dbReference>
<feature type="region of interest" description="Disordered" evidence="15">
    <location>
        <begin position="279"/>
        <end position="351"/>
    </location>
</feature>
<dbReference type="GO" id="GO:0030175">
    <property type="term" value="C:filopodium"/>
    <property type="evidence" value="ECO:0007669"/>
    <property type="project" value="UniProtKB-SubCell"/>
</dbReference>
<comment type="subcellular location">
    <subcellularLocation>
        <location evidence="4">Cell projection</location>
        <location evidence="4">Axon</location>
    </subcellularLocation>
    <subcellularLocation>
        <location evidence="3">Cell projection</location>
        <location evidence="3">Filopodium</location>
    </subcellularLocation>
    <subcellularLocation>
        <location evidence="6">Cell projection</location>
        <location evidence="6">Growth cone</location>
    </subcellularLocation>
    <subcellularLocation>
        <location evidence="5">Cell projection</location>
        <location evidence="5">Lamellipodium</location>
    </subcellularLocation>
    <subcellularLocation>
        <location evidence="1">Cytoplasm</location>
        <location evidence="1">Cytoskeleton</location>
    </subcellularLocation>
    <subcellularLocation>
        <location evidence="2">Perikaryon</location>
    </subcellularLocation>
</comment>
<dbReference type="AlphaFoldDB" id="H3APM6"/>
<evidence type="ECO:0000256" key="5">
    <source>
        <dbReference type="ARBA" id="ARBA00004510"/>
    </source>
</evidence>
<dbReference type="GO" id="GO:0048920">
    <property type="term" value="P:posterior lateral line neuromast primordium migration"/>
    <property type="evidence" value="ECO:0007669"/>
    <property type="project" value="Ensembl"/>
</dbReference>
<dbReference type="GO" id="GO:0005737">
    <property type="term" value="C:cytoplasm"/>
    <property type="evidence" value="ECO:0007669"/>
    <property type="project" value="TreeGrafter"/>
</dbReference>
<feature type="region of interest" description="Disordered" evidence="15">
    <location>
        <begin position="364"/>
        <end position="389"/>
    </location>
</feature>
<keyword evidence="9" id="KW-0217">Developmental protein</keyword>
<dbReference type="GeneTree" id="ENSGT00510000048167"/>
<dbReference type="GO" id="GO:0005856">
    <property type="term" value="C:cytoskeleton"/>
    <property type="evidence" value="ECO:0007669"/>
    <property type="project" value="UniProtKB-SubCell"/>
</dbReference>
<reference evidence="17" key="1">
    <citation type="submission" date="2011-08" db="EMBL/GenBank/DDBJ databases">
        <title>The draft genome of Latimeria chalumnae.</title>
        <authorList>
            <person name="Di Palma F."/>
            <person name="Alfoldi J."/>
            <person name="Johnson J."/>
            <person name="Berlin A."/>
            <person name="Gnerre S."/>
            <person name="Jaffe D."/>
            <person name="MacCallum I."/>
            <person name="Young S."/>
            <person name="Walker B.J."/>
            <person name="Lander E."/>
            <person name="Lindblad-Toh K."/>
        </authorList>
    </citation>
    <scope>NUCLEOTIDE SEQUENCE [LARGE SCALE GENOMIC DNA]</scope>
    <source>
        <strain evidence="17">Wild caught</strain>
    </source>
</reference>
<evidence type="ECO:0000256" key="14">
    <source>
        <dbReference type="SAM" id="Coils"/>
    </source>
</evidence>
<evidence type="ECO:0000256" key="15">
    <source>
        <dbReference type="SAM" id="MobiDB-lite"/>
    </source>
</evidence>
<dbReference type="eggNOG" id="ENOG502QVVT">
    <property type="taxonomic scope" value="Eukaryota"/>
</dbReference>
<feature type="compositionally biased region" description="Basic and acidic residues" evidence="15">
    <location>
        <begin position="337"/>
        <end position="351"/>
    </location>
</feature>
<dbReference type="GO" id="GO:0030027">
    <property type="term" value="C:lamellipodium"/>
    <property type="evidence" value="ECO:0007669"/>
    <property type="project" value="UniProtKB-SubCell"/>
</dbReference>
<dbReference type="EMBL" id="AFYH01067760">
    <property type="status" value="NOT_ANNOTATED_CDS"/>
    <property type="molecule type" value="Genomic_DNA"/>
</dbReference>
<keyword evidence="10" id="KW-0963">Cytoplasm</keyword>
<dbReference type="GO" id="GO:2001224">
    <property type="term" value="P:positive regulation of neuron migration"/>
    <property type="evidence" value="ECO:0007669"/>
    <property type="project" value="TreeGrafter"/>
</dbReference>
<evidence type="ECO:0000256" key="8">
    <source>
        <dbReference type="ARBA" id="ARBA00017666"/>
    </source>
</evidence>
<dbReference type="PANTHER" id="PTHR46606:SF3">
    <property type="entry name" value="SHOOTIN-1"/>
    <property type="match status" value="1"/>
</dbReference>
<dbReference type="InterPro" id="IPR024849">
    <property type="entry name" value="Shootin-1"/>
</dbReference>
<dbReference type="GO" id="GO:0044295">
    <property type="term" value="C:axonal growth cone"/>
    <property type="evidence" value="ECO:0007669"/>
    <property type="project" value="TreeGrafter"/>
</dbReference>
<evidence type="ECO:0000256" key="12">
    <source>
        <dbReference type="ARBA" id="ARBA00023212"/>
    </source>
</evidence>
<evidence type="ECO:0000256" key="6">
    <source>
        <dbReference type="ARBA" id="ARBA00004624"/>
    </source>
</evidence>
<feature type="compositionally biased region" description="Polar residues" evidence="15">
    <location>
        <begin position="371"/>
        <end position="386"/>
    </location>
</feature>
<dbReference type="OMA" id="MAYWHPL"/>
<evidence type="ECO:0000256" key="1">
    <source>
        <dbReference type="ARBA" id="ARBA00004245"/>
    </source>
</evidence>
<accession>H3APM6</accession>
<evidence type="ECO:0000256" key="13">
    <source>
        <dbReference type="ARBA" id="ARBA00023273"/>
    </source>
</evidence>
<dbReference type="FunCoup" id="H3APM6">
    <property type="interactions" value="241"/>
</dbReference>
<keyword evidence="17" id="KW-1185">Reference proteome</keyword>
<dbReference type="STRING" id="7897.ENSLACP00000011597"/>
<reference evidence="16" key="3">
    <citation type="submission" date="2025-09" db="UniProtKB">
        <authorList>
            <consortium name="Ensembl"/>
        </authorList>
    </citation>
    <scope>IDENTIFICATION</scope>
</reference>
<gene>
    <name evidence="16" type="primary">SHTN1</name>
</gene>
<feature type="compositionally biased region" description="Pro residues" evidence="15">
    <location>
        <begin position="297"/>
        <end position="314"/>
    </location>
</feature>
<dbReference type="GO" id="GO:0043204">
    <property type="term" value="C:perikaryon"/>
    <property type="evidence" value="ECO:0007669"/>
    <property type="project" value="UniProtKB-SubCell"/>
</dbReference>